<evidence type="ECO:0000256" key="1">
    <source>
        <dbReference type="SAM" id="MobiDB-lite"/>
    </source>
</evidence>
<gene>
    <name evidence="2" type="ORF">CFP56_024173</name>
</gene>
<sequence>MGKDSELSSLTRLKRAVKNVRFLLDFNMSRWRLASVLGHASSSSKRISFNDRPGLRAVCDDDTIDFEDSVGSSVGSSRSGIQRTISCPSEDDVDKKADMFIANFCRQLQIERQISLELQYCRGNSFKAVKKVRFLMDFTMNRWHLASVLRRASSSKRMSFSDRPGLRAACDDDTIYSDESAGGSSSRSGIQRTMSFPSEEDVDKRADMFIANFYRQLQLERQISLELQYCRGNSFKSISP</sequence>
<dbReference type="Pfam" id="PF05553">
    <property type="entry name" value="DUF761"/>
    <property type="match status" value="2"/>
</dbReference>
<dbReference type="EMBL" id="PKMF04000383">
    <property type="protein sequence ID" value="KAK7834711.1"/>
    <property type="molecule type" value="Genomic_DNA"/>
</dbReference>
<proteinExistence type="predicted"/>
<dbReference type="InterPro" id="IPR008480">
    <property type="entry name" value="DUF761_pln"/>
</dbReference>
<organism evidence="2 3">
    <name type="scientific">Quercus suber</name>
    <name type="common">Cork oak</name>
    <dbReference type="NCBI Taxonomy" id="58331"/>
    <lineage>
        <taxon>Eukaryota</taxon>
        <taxon>Viridiplantae</taxon>
        <taxon>Streptophyta</taxon>
        <taxon>Embryophyta</taxon>
        <taxon>Tracheophyta</taxon>
        <taxon>Spermatophyta</taxon>
        <taxon>Magnoliopsida</taxon>
        <taxon>eudicotyledons</taxon>
        <taxon>Gunneridae</taxon>
        <taxon>Pentapetalae</taxon>
        <taxon>rosids</taxon>
        <taxon>fabids</taxon>
        <taxon>Fagales</taxon>
        <taxon>Fagaceae</taxon>
        <taxon>Quercus</taxon>
    </lineage>
</organism>
<keyword evidence="3" id="KW-1185">Reference proteome</keyword>
<dbReference type="PANTHER" id="PTHR33098">
    <property type="entry name" value="COTTON FIBER (DUF761)"/>
    <property type="match status" value="1"/>
</dbReference>
<name>A0AAW0KA32_QUESU</name>
<evidence type="ECO:0008006" key="4">
    <source>
        <dbReference type="Google" id="ProtNLM"/>
    </source>
</evidence>
<dbReference type="PANTHER" id="PTHR33098:SF112">
    <property type="entry name" value="COTTON FIBER PROTEIN"/>
    <property type="match status" value="1"/>
</dbReference>
<evidence type="ECO:0000313" key="2">
    <source>
        <dbReference type="EMBL" id="KAK7834711.1"/>
    </source>
</evidence>
<protein>
    <recommendedName>
        <fullName evidence="4">DUF761 domain-containing protein</fullName>
    </recommendedName>
</protein>
<feature type="compositionally biased region" description="Low complexity" evidence="1">
    <location>
        <begin position="177"/>
        <end position="189"/>
    </location>
</feature>
<dbReference type="AlphaFoldDB" id="A0AAW0KA32"/>
<dbReference type="Proteomes" id="UP000237347">
    <property type="component" value="Unassembled WGS sequence"/>
</dbReference>
<evidence type="ECO:0000313" key="3">
    <source>
        <dbReference type="Proteomes" id="UP000237347"/>
    </source>
</evidence>
<reference evidence="2 3" key="1">
    <citation type="journal article" date="2018" name="Sci. Data">
        <title>The draft genome sequence of cork oak.</title>
        <authorList>
            <person name="Ramos A.M."/>
            <person name="Usie A."/>
            <person name="Barbosa P."/>
            <person name="Barros P.M."/>
            <person name="Capote T."/>
            <person name="Chaves I."/>
            <person name="Simoes F."/>
            <person name="Abreu I."/>
            <person name="Carrasquinho I."/>
            <person name="Faro C."/>
            <person name="Guimaraes J.B."/>
            <person name="Mendonca D."/>
            <person name="Nobrega F."/>
            <person name="Rodrigues L."/>
            <person name="Saibo N.J.M."/>
            <person name="Varela M.C."/>
            <person name="Egas C."/>
            <person name="Matos J."/>
            <person name="Miguel C.M."/>
            <person name="Oliveira M.M."/>
            <person name="Ricardo C.P."/>
            <person name="Goncalves S."/>
        </authorList>
    </citation>
    <scope>NUCLEOTIDE SEQUENCE [LARGE SCALE GENOMIC DNA]</scope>
    <source>
        <strain evidence="3">cv. HL8</strain>
    </source>
</reference>
<accession>A0AAW0KA32</accession>
<comment type="caution">
    <text evidence="2">The sequence shown here is derived from an EMBL/GenBank/DDBJ whole genome shotgun (WGS) entry which is preliminary data.</text>
</comment>
<feature type="region of interest" description="Disordered" evidence="1">
    <location>
        <begin position="177"/>
        <end position="199"/>
    </location>
</feature>